<feature type="chain" id="PRO_5005793815" evidence="5">
    <location>
        <begin position="20"/>
        <end position="114"/>
    </location>
</feature>
<proteinExistence type="predicted"/>
<evidence type="ECO:0000256" key="3">
    <source>
        <dbReference type="ARBA" id="ARBA00023157"/>
    </source>
</evidence>
<dbReference type="Proteomes" id="UP000494163">
    <property type="component" value="Chromosome 3R"/>
</dbReference>
<feature type="compositionally biased region" description="Acidic residues" evidence="4">
    <location>
        <begin position="99"/>
        <end position="114"/>
    </location>
</feature>
<dbReference type="Gene3D" id="4.10.410.10">
    <property type="entry name" value="Pancreatic trypsin inhibitor Kunitz domain"/>
    <property type="match status" value="1"/>
</dbReference>
<dbReference type="GO" id="GO:0005615">
    <property type="term" value="C:extracellular space"/>
    <property type="evidence" value="ECO:0007669"/>
    <property type="project" value="TreeGrafter"/>
</dbReference>
<dbReference type="PRINTS" id="PR00759">
    <property type="entry name" value="BASICPTASE"/>
</dbReference>
<evidence type="ECO:0000259" key="6">
    <source>
        <dbReference type="PROSITE" id="PS50279"/>
    </source>
</evidence>
<keyword evidence="1" id="KW-0646">Protease inhibitor</keyword>
<dbReference type="OMA" id="GRCELFR"/>
<dbReference type="GO" id="GO:0004867">
    <property type="term" value="F:serine-type endopeptidase inhibitor activity"/>
    <property type="evidence" value="ECO:0007669"/>
    <property type="project" value="UniProtKB-KW"/>
</dbReference>
<evidence type="ECO:0000313" key="7">
    <source>
        <dbReference type="EMBL" id="ALC46930.1"/>
    </source>
</evidence>
<dbReference type="CDD" id="cd00109">
    <property type="entry name" value="Kunitz-type"/>
    <property type="match status" value="1"/>
</dbReference>
<dbReference type="OrthoDB" id="4473401at2759"/>
<accession>A0A0M4EUU3</accession>
<dbReference type="PANTHER" id="PTHR10083:SF328">
    <property type="entry name" value="TISSUE FACTOR PATHWAY INHIBITOR"/>
    <property type="match status" value="1"/>
</dbReference>
<name>A0A0M4EUU3_DROBS</name>
<dbReference type="PROSITE" id="PS00280">
    <property type="entry name" value="BPTI_KUNITZ_1"/>
    <property type="match status" value="1"/>
</dbReference>
<keyword evidence="8" id="KW-1185">Reference proteome</keyword>
<keyword evidence="5" id="KW-0732">Signal</keyword>
<feature type="domain" description="BPTI/Kunitz inhibitor" evidence="6">
    <location>
        <begin position="30"/>
        <end position="80"/>
    </location>
</feature>
<dbReference type="PANTHER" id="PTHR10083">
    <property type="entry name" value="KUNITZ-TYPE PROTEASE INHIBITOR-RELATED"/>
    <property type="match status" value="1"/>
</dbReference>
<dbReference type="EMBL" id="CP012526">
    <property type="protein sequence ID" value="ALC46930.1"/>
    <property type="molecule type" value="Genomic_DNA"/>
</dbReference>
<gene>
    <name evidence="7" type="ORF">Dbus_chr3Rg1680</name>
</gene>
<evidence type="ECO:0000256" key="2">
    <source>
        <dbReference type="ARBA" id="ARBA00022900"/>
    </source>
</evidence>
<evidence type="ECO:0000256" key="4">
    <source>
        <dbReference type="SAM" id="MobiDB-lite"/>
    </source>
</evidence>
<organism evidence="7 8">
    <name type="scientific">Drosophila busckii</name>
    <name type="common">Fruit fly</name>
    <dbReference type="NCBI Taxonomy" id="30019"/>
    <lineage>
        <taxon>Eukaryota</taxon>
        <taxon>Metazoa</taxon>
        <taxon>Ecdysozoa</taxon>
        <taxon>Arthropoda</taxon>
        <taxon>Hexapoda</taxon>
        <taxon>Insecta</taxon>
        <taxon>Pterygota</taxon>
        <taxon>Neoptera</taxon>
        <taxon>Endopterygota</taxon>
        <taxon>Diptera</taxon>
        <taxon>Brachycera</taxon>
        <taxon>Muscomorpha</taxon>
        <taxon>Ephydroidea</taxon>
        <taxon>Drosophilidae</taxon>
        <taxon>Drosophila</taxon>
    </lineage>
</organism>
<reference evidence="7 8" key="1">
    <citation type="submission" date="2015-08" db="EMBL/GenBank/DDBJ databases">
        <title>Ancestral chromatin configuration constrains chromatin evolution on differentiating sex chromosomes in Drosophila.</title>
        <authorList>
            <person name="Zhou Q."/>
            <person name="Bachtrog D."/>
        </authorList>
    </citation>
    <scope>NUCLEOTIDE SEQUENCE [LARGE SCALE GENOMIC DNA]</scope>
    <source>
        <tissue evidence="7">Whole larvae</tissue>
    </source>
</reference>
<keyword evidence="3" id="KW-1015">Disulfide bond</keyword>
<dbReference type="SUPFAM" id="SSF57362">
    <property type="entry name" value="BPTI-like"/>
    <property type="match status" value="1"/>
</dbReference>
<feature type="region of interest" description="Disordered" evidence="4">
    <location>
        <begin position="88"/>
        <end position="114"/>
    </location>
</feature>
<dbReference type="STRING" id="30019.A0A0M4EUU3"/>
<feature type="signal peptide" evidence="5">
    <location>
        <begin position="1"/>
        <end position="19"/>
    </location>
</feature>
<dbReference type="PROSITE" id="PS50279">
    <property type="entry name" value="BPTI_KUNITZ_2"/>
    <property type="match status" value="1"/>
</dbReference>
<dbReference type="AlphaFoldDB" id="A0A0M4EUU3"/>
<dbReference type="SMART" id="SM00131">
    <property type="entry name" value="KU"/>
    <property type="match status" value="1"/>
</dbReference>
<protein>
    <submittedName>
        <fullName evidence="7">CG17380</fullName>
    </submittedName>
</protein>
<dbReference type="InterPro" id="IPR020901">
    <property type="entry name" value="Prtase_inh_Kunz-CS"/>
</dbReference>
<sequence length="114" mass="12823">MKLALLGLLLCLVIVTASADSTIENQPRFCKLIVDVGPCNGEFERHGYDFISNRCRAFIYGGCGGNPNRFHSEGTCRHFCHLRDENDKTENETTQTYDSNEDELMETTPGNDDE</sequence>
<evidence type="ECO:0000256" key="1">
    <source>
        <dbReference type="ARBA" id="ARBA00022690"/>
    </source>
</evidence>
<keyword evidence="2" id="KW-0722">Serine protease inhibitor</keyword>
<dbReference type="InterPro" id="IPR002223">
    <property type="entry name" value="Kunitz_BPTI"/>
</dbReference>
<dbReference type="Pfam" id="PF00014">
    <property type="entry name" value="Kunitz_BPTI"/>
    <property type="match status" value="1"/>
</dbReference>
<dbReference type="InterPro" id="IPR050098">
    <property type="entry name" value="TFPI/VKTCI-like"/>
</dbReference>
<dbReference type="InterPro" id="IPR036880">
    <property type="entry name" value="Kunitz_BPTI_sf"/>
</dbReference>
<evidence type="ECO:0000313" key="8">
    <source>
        <dbReference type="Proteomes" id="UP000494163"/>
    </source>
</evidence>
<evidence type="ECO:0000256" key="5">
    <source>
        <dbReference type="SAM" id="SignalP"/>
    </source>
</evidence>